<reference evidence="1 2" key="1">
    <citation type="submission" date="2013-02" db="EMBL/GenBank/DDBJ databases">
        <title>Draft Genome Sequence of Streptomyces afghaniensis, Which Produces Compounds of the Julimycin B-Complex.</title>
        <authorList>
            <person name="Gruening B.A."/>
            <person name="Praeg A."/>
            <person name="Erxleben A."/>
            <person name="Guenther S."/>
            <person name="Fiedler H.-P."/>
            <person name="Goodfellow M."/>
            <person name="Mueller M."/>
        </authorList>
    </citation>
    <scope>NUCLEOTIDE SEQUENCE [LARGE SCALE GENOMIC DNA]</scope>
    <source>
        <strain evidence="1 2">772</strain>
    </source>
</reference>
<dbReference type="EMBL" id="AOPY01001477">
    <property type="protein sequence ID" value="EPJ38010.1"/>
    <property type="molecule type" value="Genomic_DNA"/>
</dbReference>
<evidence type="ECO:0000313" key="1">
    <source>
        <dbReference type="EMBL" id="EPJ38010.1"/>
    </source>
</evidence>
<comment type="caution">
    <text evidence="1">The sequence shown here is derived from an EMBL/GenBank/DDBJ whole genome shotgun (WGS) entry which is preliminary data.</text>
</comment>
<organism evidence="1 2">
    <name type="scientific">Streptomyces afghaniensis 772</name>
    <dbReference type="NCBI Taxonomy" id="1283301"/>
    <lineage>
        <taxon>Bacteria</taxon>
        <taxon>Bacillati</taxon>
        <taxon>Actinomycetota</taxon>
        <taxon>Actinomycetes</taxon>
        <taxon>Kitasatosporales</taxon>
        <taxon>Streptomycetaceae</taxon>
        <taxon>Streptomyces</taxon>
    </lineage>
</organism>
<dbReference type="RefSeq" id="WP_020273830.1">
    <property type="nucleotide sequence ID" value="NZ_KE354234.1"/>
</dbReference>
<dbReference type="Proteomes" id="UP000015001">
    <property type="component" value="Unassembled WGS sequence"/>
</dbReference>
<gene>
    <name evidence="1" type="ORF">STAFG_4939</name>
</gene>
<evidence type="ECO:0000313" key="2">
    <source>
        <dbReference type="Proteomes" id="UP000015001"/>
    </source>
</evidence>
<sequence length="68" mass="7243">MRGEFHLTPAGPGIGRWRGFVGAAACTGATSARPLRLHLFEDEEGTTKAHAVLPEVLGIQFWGETAVP</sequence>
<keyword evidence="2" id="KW-1185">Reference proteome</keyword>
<proteinExistence type="predicted"/>
<protein>
    <submittedName>
        <fullName evidence="1">Uncharacterized protein</fullName>
    </submittedName>
</protein>
<dbReference type="OrthoDB" id="9803686at2"/>
<dbReference type="AlphaFoldDB" id="S4MQZ4"/>
<dbReference type="HOGENOM" id="CLU_2792017_0_0_11"/>
<dbReference type="PATRIC" id="fig|1283301.3.peg.4910"/>
<accession>S4MQZ4</accession>
<name>S4MQZ4_9ACTN</name>